<dbReference type="PROSITE" id="PS51257">
    <property type="entry name" value="PROKAR_LIPOPROTEIN"/>
    <property type="match status" value="1"/>
</dbReference>
<dbReference type="Proteomes" id="UP000442707">
    <property type="component" value="Unassembled WGS sequence"/>
</dbReference>
<dbReference type="InterPro" id="IPR017941">
    <property type="entry name" value="Rieske_2Fe-2S"/>
</dbReference>
<evidence type="ECO:0000256" key="2">
    <source>
        <dbReference type="ARBA" id="ARBA00022723"/>
    </source>
</evidence>
<evidence type="ECO:0000256" key="3">
    <source>
        <dbReference type="ARBA" id="ARBA00023004"/>
    </source>
</evidence>
<dbReference type="GO" id="GO:0046872">
    <property type="term" value="F:metal ion binding"/>
    <property type="evidence" value="ECO:0007669"/>
    <property type="project" value="UniProtKB-KW"/>
</dbReference>
<keyword evidence="3" id="KW-0408">Iron</keyword>
<evidence type="ECO:0000259" key="6">
    <source>
        <dbReference type="PROSITE" id="PS51296"/>
    </source>
</evidence>
<dbReference type="SUPFAM" id="SSF50022">
    <property type="entry name" value="ISP domain"/>
    <property type="match status" value="1"/>
</dbReference>
<dbReference type="GO" id="GO:0004497">
    <property type="term" value="F:monooxygenase activity"/>
    <property type="evidence" value="ECO:0007669"/>
    <property type="project" value="UniProtKB-ARBA"/>
</dbReference>
<dbReference type="Gene3D" id="2.102.10.10">
    <property type="entry name" value="Rieske [2Fe-2S] iron-sulphur domain"/>
    <property type="match status" value="1"/>
</dbReference>
<accession>A0A6H9VAT1</accession>
<dbReference type="PROSITE" id="PS51296">
    <property type="entry name" value="RIESKE"/>
    <property type="match status" value="1"/>
</dbReference>
<dbReference type="InterPro" id="IPR036922">
    <property type="entry name" value="Rieske_2Fe-2S_sf"/>
</dbReference>
<evidence type="ECO:0000313" key="8">
    <source>
        <dbReference type="Proteomes" id="UP000442707"/>
    </source>
</evidence>
<gene>
    <name evidence="7" type="ORF">F7R91_00165</name>
</gene>
<reference evidence="7 8" key="1">
    <citation type="submission" date="2019-09" db="EMBL/GenBank/DDBJ databases">
        <title>Screening of Novel Bioactive Compounds from Soil-Associated.</title>
        <authorList>
            <person name="Zhao S."/>
        </authorList>
    </citation>
    <scope>NUCLEOTIDE SEQUENCE [LARGE SCALE GENOMIC DNA]</scope>
    <source>
        <strain evidence="7 8">HIT-DPA4</strain>
    </source>
</reference>
<dbReference type="AlphaFoldDB" id="A0A6H9VAT1"/>
<sequence>MTDPRPTRRTVLLTAGAAALAVGCSEYGDNNDSGSGSSPKASAGQELAKASDIPVGGGKIFAAEQVVVTQPQEGEFKAFSNICTHQDCPVANVTDGTINCTCHGSKFSITDGAVEHPPATRALPEKKITVQGGSITLA</sequence>
<feature type="compositionally biased region" description="Low complexity" evidence="5">
    <location>
        <begin position="28"/>
        <end position="44"/>
    </location>
</feature>
<keyword evidence="4" id="KW-0411">Iron-sulfur</keyword>
<name>A0A6H9VAT1_9ACTN</name>
<dbReference type="PROSITE" id="PS51318">
    <property type="entry name" value="TAT"/>
    <property type="match status" value="1"/>
</dbReference>
<comment type="caution">
    <text evidence="7">The sequence shown here is derived from an EMBL/GenBank/DDBJ whole genome shotgun (WGS) entry which is preliminary data.</text>
</comment>
<keyword evidence="8" id="KW-1185">Reference proteome</keyword>
<dbReference type="RefSeq" id="WP_150943125.1">
    <property type="nucleotide sequence ID" value="NZ_VZRB01000001.1"/>
</dbReference>
<dbReference type="GO" id="GO:0051537">
    <property type="term" value="F:2 iron, 2 sulfur cluster binding"/>
    <property type="evidence" value="ECO:0007669"/>
    <property type="project" value="UniProtKB-KW"/>
</dbReference>
<evidence type="ECO:0000256" key="5">
    <source>
        <dbReference type="SAM" id="MobiDB-lite"/>
    </source>
</evidence>
<feature type="domain" description="Rieske" evidence="6">
    <location>
        <begin position="45"/>
        <end position="137"/>
    </location>
</feature>
<dbReference type="FunFam" id="2.102.10.10:FF:000016">
    <property type="entry name" value="Nitrite reductase/ring-hydroxylating ferredoxin subunit"/>
    <property type="match status" value="1"/>
</dbReference>
<feature type="region of interest" description="Disordered" evidence="5">
    <location>
        <begin position="28"/>
        <end position="49"/>
    </location>
</feature>
<proteinExistence type="predicted"/>
<dbReference type="GO" id="GO:0016705">
    <property type="term" value="F:oxidoreductase activity, acting on paired donors, with incorporation or reduction of molecular oxygen"/>
    <property type="evidence" value="ECO:0007669"/>
    <property type="project" value="UniProtKB-ARBA"/>
</dbReference>
<dbReference type="CDD" id="cd03467">
    <property type="entry name" value="Rieske"/>
    <property type="match status" value="1"/>
</dbReference>
<evidence type="ECO:0000256" key="4">
    <source>
        <dbReference type="ARBA" id="ARBA00023014"/>
    </source>
</evidence>
<dbReference type="InterPro" id="IPR006311">
    <property type="entry name" value="TAT_signal"/>
</dbReference>
<dbReference type="Pfam" id="PF00355">
    <property type="entry name" value="Rieske"/>
    <property type="match status" value="1"/>
</dbReference>
<dbReference type="EMBL" id="VZRB01000001">
    <property type="protein sequence ID" value="KAB1150457.1"/>
    <property type="molecule type" value="Genomic_DNA"/>
</dbReference>
<organism evidence="7 8">
    <name type="scientific">Streptomyces luteolifulvus</name>
    <dbReference type="NCBI Taxonomy" id="2615112"/>
    <lineage>
        <taxon>Bacteria</taxon>
        <taxon>Bacillati</taxon>
        <taxon>Actinomycetota</taxon>
        <taxon>Actinomycetes</taxon>
        <taxon>Kitasatosporales</taxon>
        <taxon>Streptomycetaceae</taxon>
        <taxon>Streptomyces</taxon>
    </lineage>
</organism>
<keyword evidence="2" id="KW-0479">Metal-binding</keyword>
<protein>
    <submittedName>
        <fullName evidence="7">Rieske (2Fe-2S) protein</fullName>
    </submittedName>
</protein>
<evidence type="ECO:0000256" key="1">
    <source>
        <dbReference type="ARBA" id="ARBA00022714"/>
    </source>
</evidence>
<keyword evidence="1" id="KW-0001">2Fe-2S</keyword>
<evidence type="ECO:0000313" key="7">
    <source>
        <dbReference type="EMBL" id="KAB1150457.1"/>
    </source>
</evidence>